<name>A0ABC8K9H5_ERUVS</name>
<comment type="similarity">
    <text evidence="1 2">Belongs to the plant LTP family.</text>
</comment>
<keyword evidence="2" id="KW-0813">Transport</keyword>
<proteinExistence type="inferred from homology"/>
<protein>
    <recommendedName>
        <fullName evidence="2">Non-specific lipid-transfer protein</fullName>
    </recommendedName>
</protein>
<feature type="signal peptide" evidence="3">
    <location>
        <begin position="1"/>
        <end position="20"/>
    </location>
</feature>
<evidence type="ECO:0000313" key="6">
    <source>
        <dbReference type="Proteomes" id="UP001642260"/>
    </source>
</evidence>
<evidence type="ECO:0000256" key="2">
    <source>
        <dbReference type="RuleBase" id="RU000628"/>
    </source>
</evidence>
<dbReference type="SUPFAM" id="SSF47699">
    <property type="entry name" value="Bifunctional inhibitor/lipid-transfer protein/seed storage 2S albumin"/>
    <property type="match status" value="1"/>
</dbReference>
<gene>
    <name evidence="5" type="ORF">ERUC_LOCUS21333</name>
</gene>
<comment type="function">
    <text evidence="2">Plant non-specific lipid-transfer proteins transfer phospholipids as well as galactolipids across membranes. May play a role in wax or cutin deposition in the cell walls of expanding epidermal cells and certain secretory tissues.</text>
</comment>
<dbReference type="Proteomes" id="UP001642260">
    <property type="component" value="Unassembled WGS sequence"/>
</dbReference>
<dbReference type="PANTHER" id="PTHR33076">
    <property type="entry name" value="NON-SPECIFIC LIPID-TRANSFER PROTEIN 2-RELATED"/>
    <property type="match status" value="1"/>
</dbReference>
<evidence type="ECO:0000313" key="5">
    <source>
        <dbReference type="EMBL" id="CAH8355578.1"/>
    </source>
</evidence>
<dbReference type="SMART" id="SM00499">
    <property type="entry name" value="AAI"/>
    <property type="match status" value="1"/>
</dbReference>
<comment type="caution">
    <text evidence="5">The sequence shown here is derived from an EMBL/GenBank/DDBJ whole genome shotgun (WGS) entry which is preliminary data.</text>
</comment>
<dbReference type="CDD" id="cd01960">
    <property type="entry name" value="nsLTP1"/>
    <property type="match status" value="1"/>
</dbReference>
<dbReference type="Pfam" id="PF00234">
    <property type="entry name" value="Tryp_alpha_amyl"/>
    <property type="match status" value="1"/>
</dbReference>
<feature type="domain" description="Bifunctional inhibitor/plant lipid transfer protein/seed storage helical" evidence="4">
    <location>
        <begin position="24"/>
        <end position="111"/>
    </location>
</feature>
<dbReference type="InterPro" id="IPR016140">
    <property type="entry name" value="Bifunc_inhib/LTP/seed_store"/>
</dbReference>
<evidence type="ECO:0000259" key="4">
    <source>
        <dbReference type="SMART" id="SM00499"/>
    </source>
</evidence>
<dbReference type="InterPro" id="IPR000528">
    <property type="entry name" value="Plant_nsLTP"/>
</dbReference>
<dbReference type="GO" id="GO:0008289">
    <property type="term" value="F:lipid binding"/>
    <property type="evidence" value="ECO:0007669"/>
    <property type="project" value="UniProtKB-KW"/>
</dbReference>
<dbReference type="InterPro" id="IPR036312">
    <property type="entry name" value="Bifun_inhib/LTP/seed_sf"/>
</dbReference>
<keyword evidence="2" id="KW-0446">Lipid-binding</keyword>
<evidence type="ECO:0000256" key="1">
    <source>
        <dbReference type="ARBA" id="ARBA00009748"/>
    </source>
</evidence>
<dbReference type="PROSITE" id="PS00597">
    <property type="entry name" value="PLANT_LTP"/>
    <property type="match status" value="1"/>
</dbReference>
<feature type="chain" id="PRO_5044815358" description="Non-specific lipid-transfer protein" evidence="3">
    <location>
        <begin position="21"/>
        <end position="115"/>
    </location>
</feature>
<reference evidence="5 6" key="1">
    <citation type="submission" date="2022-03" db="EMBL/GenBank/DDBJ databases">
        <authorList>
            <person name="Macdonald S."/>
            <person name="Ahmed S."/>
            <person name="Newling K."/>
        </authorList>
    </citation>
    <scope>NUCLEOTIDE SEQUENCE [LARGE SCALE GENOMIC DNA]</scope>
</reference>
<organism evidence="5 6">
    <name type="scientific">Eruca vesicaria subsp. sativa</name>
    <name type="common">Garden rocket</name>
    <name type="synonym">Eruca sativa</name>
    <dbReference type="NCBI Taxonomy" id="29727"/>
    <lineage>
        <taxon>Eukaryota</taxon>
        <taxon>Viridiplantae</taxon>
        <taxon>Streptophyta</taxon>
        <taxon>Embryophyta</taxon>
        <taxon>Tracheophyta</taxon>
        <taxon>Spermatophyta</taxon>
        <taxon>Magnoliopsida</taxon>
        <taxon>eudicotyledons</taxon>
        <taxon>Gunneridae</taxon>
        <taxon>Pentapetalae</taxon>
        <taxon>rosids</taxon>
        <taxon>malvids</taxon>
        <taxon>Brassicales</taxon>
        <taxon>Brassicaceae</taxon>
        <taxon>Brassiceae</taxon>
        <taxon>Eruca</taxon>
    </lineage>
</organism>
<dbReference type="PRINTS" id="PR00382">
    <property type="entry name" value="LIPIDTRNSFER"/>
</dbReference>
<keyword evidence="6" id="KW-1185">Reference proteome</keyword>
<evidence type="ECO:0000256" key="3">
    <source>
        <dbReference type="SAM" id="SignalP"/>
    </source>
</evidence>
<sequence length="115" mass="12193">MRSLFLLALFLALSFHHGEAAVTCNTVVGDLYPCLSYVMQGGNVPPANCCNGVRSLNSQAQSTVDRQSVCRCIKNAIGGVSYSSSNLNNAQSLPAKCGVNLPFRISPSTNCNSIH</sequence>
<accession>A0ABC8K9H5</accession>
<dbReference type="AlphaFoldDB" id="A0ABC8K9H5"/>
<dbReference type="Gene3D" id="1.10.110.10">
    <property type="entry name" value="Plant lipid-transfer and hydrophobic proteins"/>
    <property type="match status" value="1"/>
</dbReference>
<keyword evidence="3" id="KW-0732">Signal</keyword>
<dbReference type="EMBL" id="CAKOAT010209266">
    <property type="protein sequence ID" value="CAH8355578.1"/>
    <property type="molecule type" value="Genomic_DNA"/>
</dbReference>